<gene>
    <name evidence="1" type="ordered locus">Acid_6879</name>
</gene>
<dbReference type="HOGENOM" id="CLU_1160481_0_0_0"/>
<dbReference type="AlphaFoldDB" id="Q01RC7"/>
<reference evidence="1" key="1">
    <citation type="submission" date="2006-10" db="EMBL/GenBank/DDBJ databases">
        <title>Complete sequence of Solibacter usitatus Ellin6076.</title>
        <authorList>
            <consortium name="US DOE Joint Genome Institute"/>
            <person name="Copeland A."/>
            <person name="Lucas S."/>
            <person name="Lapidus A."/>
            <person name="Barry K."/>
            <person name="Detter J.C."/>
            <person name="Glavina del Rio T."/>
            <person name="Hammon N."/>
            <person name="Israni S."/>
            <person name="Dalin E."/>
            <person name="Tice H."/>
            <person name="Pitluck S."/>
            <person name="Thompson L.S."/>
            <person name="Brettin T."/>
            <person name="Bruce D."/>
            <person name="Han C."/>
            <person name="Tapia R."/>
            <person name="Gilna P."/>
            <person name="Schmutz J."/>
            <person name="Larimer F."/>
            <person name="Land M."/>
            <person name="Hauser L."/>
            <person name="Kyrpides N."/>
            <person name="Mikhailova N."/>
            <person name="Janssen P.H."/>
            <person name="Kuske C.R."/>
            <person name="Richardson P."/>
        </authorList>
    </citation>
    <scope>NUCLEOTIDE SEQUENCE</scope>
    <source>
        <strain evidence="1">Ellin6076</strain>
    </source>
</reference>
<dbReference type="KEGG" id="sus:Acid_6879"/>
<sequence>MIANNNAATAEKPVQVEHDDVRTARPVTGNRAKWKSWQEVMMTSASRMQLSRRTMLHSLGAVALPLIYCVGAKSGHAQPVARLWDSASILIGNGGILLGPDVAQCPLFDTDGRALENDTVTADLTMLASKGTAKFTWRANGGKLEGNFRFPDAKTPAAFAPIPGGAPNQFYLLAAGDHNLATDVSGLSADGFFARVTRVVTKCQYAVSAVQVGQNLILHPLAPFCTKCVYIFVTDRDEK</sequence>
<name>Q01RC7_SOLUE</name>
<dbReference type="EMBL" id="CP000473">
    <property type="protein sequence ID" value="ABJ87793.1"/>
    <property type="molecule type" value="Genomic_DNA"/>
</dbReference>
<dbReference type="InParanoid" id="Q01RC7"/>
<protein>
    <submittedName>
        <fullName evidence="1">Uncharacterized protein</fullName>
    </submittedName>
</protein>
<accession>Q01RC7</accession>
<organism evidence="1">
    <name type="scientific">Solibacter usitatus (strain Ellin6076)</name>
    <dbReference type="NCBI Taxonomy" id="234267"/>
    <lineage>
        <taxon>Bacteria</taxon>
        <taxon>Pseudomonadati</taxon>
        <taxon>Acidobacteriota</taxon>
        <taxon>Terriglobia</taxon>
        <taxon>Bryobacterales</taxon>
        <taxon>Solibacteraceae</taxon>
        <taxon>Candidatus Solibacter</taxon>
    </lineage>
</organism>
<proteinExistence type="predicted"/>
<evidence type="ECO:0000313" key="1">
    <source>
        <dbReference type="EMBL" id="ABJ87793.1"/>
    </source>
</evidence>